<evidence type="ECO:0000256" key="4">
    <source>
        <dbReference type="ARBA" id="ARBA00022692"/>
    </source>
</evidence>
<dbReference type="GeneID" id="28872558"/>
<keyword evidence="5 8" id="KW-1133">Transmembrane helix</keyword>
<feature type="transmembrane region" description="Helical" evidence="8">
    <location>
        <begin position="497"/>
        <end position="517"/>
    </location>
</feature>
<dbReference type="InterPro" id="IPR005829">
    <property type="entry name" value="Sugar_transporter_CS"/>
</dbReference>
<name>A0A1B7XR70_COLHI</name>
<dbReference type="PROSITE" id="PS50850">
    <property type="entry name" value="MFS"/>
    <property type="match status" value="1"/>
</dbReference>
<feature type="region of interest" description="Disordered" evidence="7">
    <location>
        <begin position="80"/>
        <end position="103"/>
    </location>
</feature>
<evidence type="ECO:0000256" key="3">
    <source>
        <dbReference type="ARBA" id="ARBA00022448"/>
    </source>
</evidence>
<keyword evidence="4 8" id="KW-0812">Transmembrane</keyword>
<proteinExistence type="inferred from homology"/>
<dbReference type="GO" id="GO:0005351">
    <property type="term" value="F:carbohydrate:proton symporter activity"/>
    <property type="evidence" value="ECO:0007669"/>
    <property type="project" value="TreeGrafter"/>
</dbReference>
<dbReference type="PANTHER" id="PTHR48022">
    <property type="entry name" value="PLASTIDIC GLUCOSE TRANSPORTER 4"/>
    <property type="match status" value="1"/>
</dbReference>
<dbReference type="Proteomes" id="UP000092177">
    <property type="component" value="Chromosome 10"/>
</dbReference>
<dbReference type="VEuPathDB" id="FungiDB:CH63R_13477"/>
<keyword evidence="3" id="KW-0813">Transport</keyword>
<dbReference type="GO" id="GO:0016020">
    <property type="term" value="C:membrane"/>
    <property type="evidence" value="ECO:0007669"/>
    <property type="project" value="UniProtKB-SubCell"/>
</dbReference>
<dbReference type="EMBL" id="LTAN01000010">
    <property type="protein sequence ID" value="OBR02251.1"/>
    <property type="molecule type" value="Genomic_DNA"/>
</dbReference>
<feature type="transmembrane region" description="Helical" evidence="8">
    <location>
        <begin position="406"/>
        <end position="429"/>
    </location>
</feature>
<evidence type="ECO:0000256" key="1">
    <source>
        <dbReference type="ARBA" id="ARBA00004141"/>
    </source>
</evidence>
<feature type="transmembrane region" description="Helical" evidence="8">
    <location>
        <begin position="284"/>
        <end position="303"/>
    </location>
</feature>
<feature type="transmembrane region" description="Helical" evidence="8">
    <location>
        <begin position="469"/>
        <end position="491"/>
    </location>
</feature>
<feature type="transmembrane region" description="Helical" evidence="8">
    <location>
        <begin position="538"/>
        <end position="555"/>
    </location>
</feature>
<comment type="subcellular location">
    <subcellularLocation>
        <location evidence="1">Membrane</location>
        <topology evidence="1">Multi-pass membrane protein</topology>
    </subcellularLocation>
</comment>
<comment type="similarity">
    <text evidence="2">Belongs to the major facilitator superfamily. Sugar transporter (TC 2.A.1.1) family.</text>
</comment>
<evidence type="ECO:0000313" key="11">
    <source>
        <dbReference type="Proteomes" id="UP000092177"/>
    </source>
</evidence>
<dbReference type="NCBIfam" id="TIGR00879">
    <property type="entry name" value="SP"/>
    <property type="match status" value="1"/>
</dbReference>
<comment type="caution">
    <text evidence="10">The sequence shown here is derived from an EMBL/GenBank/DDBJ whole genome shotgun (WGS) entry which is preliminary data.</text>
</comment>
<feature type="transmembrane region" description="Helical" evidence="8">
    <location>
        <begin position="441"/>
        <end position="462"/>
    </location>
</feature>
<sequence length="654" mass="72709">MRGVDEVQQVENSGLNWTSYLVRELASGWKATTWHLGIRKYQTIGSNDQSSATYLSIDRSPSSSNPFPFPFPLPTPLSPVANSQYAPRPPSTDTMAEKTQSRSVDHAEYGAYRPDIPLIEAAAAMSEEENKLPRKELFRRYWPAATYSMLLSLALVMEGMDVGLINNFFGHPAYQKKFGYLVSTNPDKYRVSASWQAAIGNGNNLGSIIGLLLNGWLQSRFGSRRVYMGAMAAMGATIFMLFFAVNVQMLFAANILCGIPWGIFQTLTTAYAAEICPAAMRGYLTAWVSMCWGAGSFLATVILRASLGLKGDLGWKIPYAMQWVWIIPLFIVGFAAPESPWYLIRLGRIDDAEKSLRRLARKNHYTDQSMAETLALMKHTNEMEKIESAGATYKDCFHGTNLRRTVIICMAWVIQILNGQSICSYAVIFLQTAGMDVNQSFNFNMGIQSVNIFSTAVAIVLMGTIGRRIFFFFGSSFIGFLMLIIGILGSVPASKTSVGLGVAVIMILTNMTFKVSLGPTTYTIVGETSSSRVRAQTIVLGRAVYVVGQIVIQQLNPRMLNEAPAGGWGWGAKSGFLYFGLCCVWAVWIFFFLPETKNRTFAELDYLFQKRVPARQFSTHPVDLFELTGGEGTKKLDDEHLEKNVSEIREERHI</sequence>
<evidence type="ECO:0000259" key="9">
    <source>
        <dbReference type="PROSITE" id="PS50850"/>
    </source>
</evidence>
<organism evidence="10 11">
    <name type="scientific">Colletotrichum higginsianum (strain IMI 349063)</name>
    <name type="common">Crucifer anthracnose fungus</name>
    <dbReference type="NCBI Taxonomy" id="759273"/>
    <lineage>
        <taxon>Eukaryota</taxon>
        <taxon>Fungi</taxon>
        <taxon>Dikarya</taxon>
        <taxon>Ascomycota</taxon>
        <taxon>Pezizomycotina</taxon>
        <taxon>Sordariomycetes</taxon>
        <taxon>Hypocreomycetidae</taxon>
        <taxon>Glomerellales</taxon>
        <taxon>Glomerellaceae</taxon>
        <taxon>Colletotrichum</taxon>
        <taxon>Colletotrichum destructivum species complex</taxon>
    </lineage>
</organism>
<feature type="transmembrane region" description="Helical" evidence="8">
    <location>
        <begin position="575"/>
        <end position="593"/>
    </location>
</feature>
<dbReference type="InterPro" id="IPR036259">
    <property type="entry name" value="MFS_trans_sf"/>
</dbReference>
<dbReference type="InterPro" id="IPR020846">
    <property type="entry name" value="MFS_dom"/>
</dbReference>
<dbReference type="RefSeq" id="XP_018150769.1">
    <property type="nucleotide sequence ID" value="XM_018308451.1"/>
</dbReference>
<dbReference type="Gene3D" id="1.20.1250.20">
    <property type="entry name" value="MFS general substrate transporter like domains"/>
    <property type="match status" value="1"/>
</dbReference>
<protein>
    <submittedName>
        <fullName evidence="10">Alpha glucoside transporter</fullName>
    </submittedName>
</protein>
<feature type="transmembrane region" description="Helical" evidence="8">
    <location>
        <begin position="226"/>
        <end position="245"/>
    </location>
</feature>
<dbReference type="InterPro" id="IPR005828">
    <property type="entry name" value="MFS_sugar_transport-like"/>
</dbReference>
<gene>
    <name evidence="10" type="ORF">CH63R_13477</name>
</gene>
<feature type="compositionally biased region" description="Polar residues" evidence="7">
    <location>
        <begin position="80"/>
        <end position="94"/>
    </location>
</feature>
<dbReference type="FunFam" id="1.20.1250.20:FF:000078">
    <property type="entry name" value="MFS maltose transporter, putative"/>
    <property type="match status" value="1"/>
</dbReference>
<evidence type="ECO:0000256" key="5">
    <source>
        <dbReference type="ARBA" id="ARBA00022989"/>
    </source>
</evidence>
<dbReference type="OrthoDB" id="6612291at2759"/>
<evidence type="ECO:0000313" key="10">
    <source>
        <dbReference type="EMBL" id="OBR02251.1"/>
    </source>
</evidence>
<dbReference type="InterPro" id="IPR003663">
    <property type="entry name" value="Sugar/inositol_transpt"/>
</dbReference>
<dbReference type="SUPFAM" id="SSF103473">
    <property type="entry name" value="MFS general substrate transporter"/>
    <property type="match status" value="1"/>
</dbReference>
<feature type="transmembrane region" description="Helical" evidence="8">
    <location>
        <begin position="323"/>
        <end position="344"/>
    </location>
</feature>
<evidence type="ECO:0000256" key="8">
    <source>
        <dbReference type="SAM" id="Phobius"/>
    </source>
</evidence>
<accession>A0A1B7XR70</accession>
<keyword evidence="11" id="KW-1185">Reference proteome</keyword>
<feature type="transmembrane region" description="Helical" evidence="8">
    <location>
        <begin position="251"/>
        <end position="272"/>
    </location>
</feature>
<evidence type="ECO:0000256" key="7">
    <source>
        <dbReference type="SAM" id="MobiDB-lite"/>
    </source>
</evidence>
<evidence type="ECO:0000256" key="2">
    <source>
        <dbReference type="ARBA" id="ARBA00010992"/>
    </source>
</evidence>
<feature type="domain" description="Major facilitator superfamily (MFS) profile" evidence="9">
    <location>
        <begin position="147"/>
        <end position="597"/>
    </location>
</feature>
<dbReference type="PANTHER" id="PTHR48022:SF53">
    <property type="entry name" value="ALPHA-GLUCOSIDE TRANSPORTER, PUTATIVE (AFU_ORTHOLOGUE AFUA_3G01700)-RELATED"/>
    <property type="match status" value="1"/>
</dbReference>
<evidence type="ECO:0000256" key="6">
    <source>
        <dbReference type="ARBA" id="ARBA00023136"/>
    </source>
</evidence>
<feature type="transmembrane region" description="Helical" evidence="8">
    <location>
        <begin position="141"/>
        <end position="160"/>
    </location>
</feature>
<dbReference type="AlphaFoldDB" id="A0A1B7XR70"/>
<keyword evidence="6 8" id="KW-0472">Membrane</keyword>
<dbReference type="Pfam" id="PF00083">
    <property type="entry name" value="Sugar_tr"/>
    <property type="match status" value="1"/>
</dbReference>
<dbReference type="KEGG" id="chig:CH63R_13477"/>
<feature type="transmembrane region" description="Helical" evidence="8">
    <location>
        <begin position="193"/>
        <end position="214"/>
    </location>
</feature>
<dbReference type="InterPro" id="IPR050360">
    <property type="entry name" value="MFS_Sugar_Transporters"/>
</dbReference>
<reference evidence="11" key="1">
    <citation type="journal article" date="2017" name="BMC Genomics">
        <title>Gapless genome assembly of Colletotrichum higginsianum reveals chromosome structure and association of transposable elements with secondary metabolite gene clusters.</title>
        <authorList>
            <person name="Dallery J.-F."/>
            <person name="Lapalu N."/>
            <person name="Zampounis A."/>
            <person name="Pigne S."/>
            <person name="Luyten I."/>
            <person name="Amselem J."/>
            <person name="Wittenberg A.H.J."/>
            <person name="Zhou S."/>
            <person name="de Queiroz M.V."/>
            <person name="Robin G.P."/>
            <person name="Auger A."/>
            <person name="Hainaut M."/>
            <person name="Henrissat B."/>
            <person name="Kim K.-T."/>
            <person name="Lee Y.-H."/>
            <person name="Lespinet O."/>
            <person name="Schwartz D.C."/>
            <person name="Thon M.R."/>
            <person name="O'Connell R.J."/>
        </authorList>
    </citation>
    <scope>NUCLEOTIDE SEQUENCE [LARGE SCALE GENOMIC DNA]</scope>
    <source>
        <strain evidence="11">IMI 349063</strain>
    </source>
</reference>
<dbReference type="PROSITE" id="PS00217">
    <property type="entry name" value="SUGAR_TRANSPORT_2"/>
    <property type="match status" value="1"/>
</dbReference>